<dbReference type="CDD" id="cd17685">
    <property type="entry name" value="RUN_RUSC"/>
    <property type="match status" value="1"/>
</dbReference>
<dbReference type="Proteomes" id="UP000483820">
    <property type="component" value="Chromosome I"/>
</dbReference>
<comment type="caution">
    <text evidence="3">The sequence shown here is derived from an EMBL/GenBank/DDBJ whole genome shotgun (WGS) entry which is preliminary data.</text>
</comment>
<organism evidence="3 4">
    <name type="scientific">Caenorhabditis remanei</name>
    <name type="common">Caenorhabditis vulgaris</name>
    <dbReference type="NCBI Taxonomy" id="31234"/>
    <lineage>
        <taxon>Eukaryota</taxon>
        <taxon>Metazoa</taxon>
        <taxon>Ecdysozoa</taxon>
        <taxon>Nematoda</taxon>
        <taxon>Chromadorea</taxon>
        <taxon>Rhabditida</taxon>
        <taxon>Rhabditina</taxon>
        <taxon>Rhabditomorpha</taxon>
        <taxon>Rhabditoidea</taxon>
        <taxon>Rhabditidae</taxon>
        <taxon>Peloderinae</taxon>
        <taxon>Caenorhabditis</taxon>
    </lineage>
</organism>
<dbReference type="SUPFAM" id="SSF140741">
    <property type="entry name" value="RUN domain-like"/>
    <property type="match status" value="1"/>
</dbReference>
<evidence type="ECO:0000313" key="3">
    <source>
        <dbReference type="EMBL" id="KAF1768380.1"/>
    </source>
</evidence>
<dbReference type="InterPro" id="IPR004012">
    <property type="entry name" value="Run_dom"/>
</dbReference>
<dbReference type="InterPro" id="IPR037213">
    <property type="entry name" value="Run_dom_sf"/>
</dbReference>
<dbReference type="GeneID" id="9804093"/>
<evidence type="ECO:0000313" key="4">
    <source>
        <dbReference type="Proteomes" id="UP000483820"/>
    </source>
</evidence>
<evidence type="ECO:0000259" key="2">
    <source>
        <dbReference type="PROSITE" id="PS50826"/>
    </source>
</evidence>
<dbReference type="GO" id="GO:0031410">
    <property type="term" value="C:cytoplasmic vesicle"/>
    <property type="evidence" value="ECO:0007669"/>
    <property type="project" value="TreeGrafter"/>
</dbReference>
<name>A0A6A5HJL8_CAERE</name>
<dbReference type="FunFam" id="1.20.58.900:FF:000023">
    <property type="entry name" value="Protein CBR-UNC-14"/>
    <property type="match status" value="1"/>
</dbReference>
<dbReference type="PANTHER" id="PTHR15591:SF13">
    <property type="entry name" value="RUN DOMAIN-CONTAINING PROTEIN"/>
    <property type="match status" value="1"/>
</dbReference>
<feature type="domain" description="RUN" evidence="2">
    <location>
        <begin position="405"/>
        <end position="535"/>
    </location>
</feature>
<dbReference type="EMBL" id="WUAV01000001">
    <property type="protein sequence ID" value="KAF1768380.1"/>
    <property type="molecule type" value="Genomic_DNA"/>
</dbReference>
<dbReference type="PROSITE" id="PS50826">
    <property type="entry name" value="RUN"/>
    <property type="match status" value="1"/>
</dbReference>
<dbReference type="SMART" id="SM00593">
    <property type="entry name" value="RUN"/>
    <property type="match status" value="1"/>
</dbReference>
<dbReference type="KEGG" id="crq:GCK72_000192"/>
<feature type="compositionally biased region" description="Low complexity" evidence="1">
    <location>
        <begin position="581"/>
        <end position="601"/>
    </location>
</feature>
<dbReference type="AlphaFoldDB" id="A0A6A5HJL8"/>
<sequence>MVELCELHMMPDDDQWPDDIDARIAALNFCGEDSMLFESVDPSVSTDSLDSTQFRERCQMKKEDFQLAFADSGHWQSGINENLTTWGRIRSSEPLDERTASAPDVWNNKKLESINSNPRPNSLIANFVSDTSRFVDVNDNEIREANEEIIRKDRWRRDSARRCSSGGQKRTFADILEKNAAESLPAELVEEKKGKPAPKLEFLAMHHEMPSLCESFTASFRDAIIKTQKGEPLPSITSTNDFPLFFQEDSPDSGLGCSGPSHIEDWQSLSVLLPKHVAEACSFFKSNTQLLTSSISKPHSQSSNVLSNCIDRRAPGISASANEACRTCYRVRRRIHPPIWAQTAQTKTVLCDCAANPTDTNFSFAPTTSTTRHQLRAKELSIVGLPIYAAKRTLVENVVEGVATISRGDGSDLLVIAMRCLIEDGLLEGVSAWTMIRTVTSKGPATKDVHSIVKQLEECSKTDNVKVEIFFEELIRENSLDCWLCYIVLKEKVLKTLYSDNSFLLSASAEYRTLLWRMVDSLSLLPVIEARSDSMTNTYTKSMQQWGGASRIASDSRVPKSSSVPARLATAPSRRSRIPLSTSRTSAISSTTSTPRTPSSSSRIRVASVMGAYQLANFSLSDGEKVRVLSTRGGLARYVSGYKIAVPANLIDEINPVLEFVDFRVQVIPYETKPLWRIKQEICNCLALGASAIILPEQYEGHMAAAAIVQVCK</sequence>
<dbReference type="PANTHER" id="PTHR15591">
    <property type="entry name" value="RUN AND SH3 DOMAIN CONTAINING"/>
    <property type="match status" value="1"/>
</dbReference>
<proteinExistence type="predicted"/>
<dbReference type="Gene3D" id="1.20.58.900">
    <property type="match status" value="1"/>
</dbReference>
<reference evidence="3 4" key="1">
    <citation type="submission" date="2019-12" db="EMBL/GenBank/DDBJ databases">
        <title>Chromosome-level assembly of the Caenorhabditis remanei genome.</title>
        <authorList>
            <person name="Teterina A.A."/>
            <person name="Willis J.H."/>
            <person name="Phillips P.C."/>
        </authorList>
    </citation>
    <scope>NUCLEOTIDE SEQUENCE [LARGE SCALE GENOMIC DNA]</scope>
    <source>
        <strain evidence="3 4">PX506</strain>
        <tissue evidence="3">Whole organism</tissue>
    </source>
</reference>
<feature type="region of interest" description="Disordered" evidence="1">
    <location>
        <begin position="551"/>
        <end position="601"/>
    </location>
</feature>
<evidence type="ECO:0000256" key="1">
    <source>
        <dbReference type="SAM" id="MobiDB-lite"/>
    </source>
</evidence>
<protein>
    <recommendedName>
        <fullName evidence="2">RUN domain-containing protein</fullName>
    </recommendedName>
</protein>
<dbReference type="RefSeq" id="XP_053590971.1">
    <property type="nucleotide sequence ID" value="XM_053722326.1"/>
</dbReference>
<dbReference type="InterPro" id="IPR047343">
    <property type="entry name" value="RUSC1_2"/>
</dbReference>
<accession>A0A6A5HJL8</accession>
<dbReference type="Pfam" id="PF02759">
    <property type="entry name" value="RUN"/>
    <property type="match status" value="1"/>
</dbReference>
<dbReference type="CTD" id="9804093"/>
<gene>
    <name evidence="3" type="ORF">GCK72_000192</name>
</gene>